<reference evidence="1" key="1">
    <citation type="submission" date="2021-08" db="EMBL/GenBank/DDBJ databases">
        <title>Novel anaerobic bacterium isolated from sea squirt in East Sea, Republic of Korea.</title>
        <authorList>
            <person name="Nguyen T.H."/>
            <person name="Li Z."/>
            <person name="Lee Y.-J."/>
            <person name="Ko J."/>
            <person name="Kim S.-G."/>
        </authorList>
    </citation>
    <scope>NUCLEOTIDE SEQUENCE</scope>
    <source>
        <strain evidence="1">KCTC 25031</strain>
    </source>
</reference>
<organism evidence="1 2">
    <name type="scientific">Halosquirtibacter laminarini</name>
    <dbReference type="NCBI Taxonomy" id="3374600"/>
    <lineage>
        <taxon>Bacteria</taxon>
        <taxon>Pseudomonadati</taxon>
        <taxon>Bacteroidota</taxon>
        <taxon>Bacteroidia</taxon>
        <taxon>Marinilabiliales</taxon>
        <taxon>Prolixibacteraceae</taxon>
        <taxon>Halosquirtibacter</taxon>
    </lineage>
</organism>
<protein>
    <submittedName>
        <fullName evidence="1">Glucosaminidase domain-containing protein</fullName>
    </submittedName>
</protein>
<accession>A0AC61NDS0</accession>
<name>A0AC61NDS0_9BACT</name>
<keyword evidence="2" id="KW-1185">Reference proteome</keyword>
<dbReference type="EMBL" id="CP081303">
    <property type="protein sequence ID" value="QZE13641.1"/>
    <property type="molecule type" value="Genomic_DNA"/>
</dbReference>
<evidence type="ECO:0000313" key="1">
    <source>
        <dbReference type="EMBL" id="QZE13641.1"/>
    </source>
</evidence>
<dbReference type="Proteomes" id="UP000826212">
    <property type="component" value="Chromosome"/>
</dbReference>
<evidence type="ECO:0000313" key="2">
    <source>
        <dbReference type="Proteomes" id="UP000826212"/>
    </source>
</evidence>
<proteinExistence type="predicted"/>
<gene>
    <name evidence="1" type="ORF">K4L44_13870</name>
</gene>
<sequence length="324" mass="37885">MKKTSLFLLVLYSVFLINTPALANNKKKFRPKNPLTRKEYIEKYREISIKEMNLYHIPASITLAQGILESGDGNSYLAVKAKNHFGVKCHSSWDGPSVRLDDDKKNECFRKYKTVEHSYKDHSIFLQQKRYQPLYKHKITDYKRWARGLKKAGYATNPKYPQLLIRIIEENDLAQYDQFYQKDYNTHKASPFDRGSGGFKFTIGNKNRITENNKSRMIVSVKGDTYLSIAQKYGLKEWEIFNYNDAHESDLPKPNTNVYLERKRGKAARGTNTHVVVEGENMHDISQKYGIRLKALYRRNRMSRGRQPNVGDTIYLRGRAPRNR</sequence>